<evidence type="ECO:0000259" key="3">
    <source>
        <dbReference type="Pfam" id="PF07261"/>
    </source>
</evidence>
<comment type="similarity">
    <text evidence="1">Belongs to the DnaB/DnaD family.</text>
</comment>
<feature type="region of interest" description="Disordered" evidence="2">
    <location>
        <begin position="216"/>
        <end position="238"/>
    </location>
</feature>
<reference evidence="5" key="1">
    <citation type="journal article" date="2019" name="Int. J. Syst. Evol. Microbiol.">
        <title>The Global Catalogue of Microorganisms (GCM) 10K type strain sequencing project: providing services to taxonomists for standard genome sequencing and annotation.</title>
        <authorList>
            <consortium name="The Broad Institute Genomics Platform"/>
            <consortium name="The Broad Institute Genome Sequencing Center for Infectious Disease"/>
            <person name="Wu L."/>
            <person name="Ma J."/>
        </authorList>
    </citation>
    <scope>NUCLEOTIDE SEQUENCE [LARGE SCALE GENOMIC DNA]</scope>
    <source>
        <strain evidence="5">CCM 8933</strain>
    </source>
</reference>
<dbReference type="PANTHER" id="PTHR37293:SF9">
    <property type="entry name" value="PHI ETA ORF 22-LIKE PROTEIN"/>
    <property type="match status" value="1"/>
</dbReference>
<evidence type="ECO:0000313" key="4">
    <source>
        <dbReference type="EMBL" id="MFC6180002.1"/>
    </source>
</evidence>
<dbReference type="RefSeq" id="WP_137628171.1">
    <property type="nucleotide sequence ID" value="NZ_BJDJ01000006.1"/>
</dbReference>
<dbReference type="Pfam" id="PF07261">
    <property type="entry name" value="DnaB_2"/>
    <property type="match status" value="1"/>
</dbReference>
<comment type="caution">
    <text evidence="4">The sequence shown here is derived from an EMBL/GenBank/DDBJ whole genome shotgun (WGS) entry which is preliminary data.</text>
</comment>
<dbReference type="Proteomes" id="UP001596282">
    <property type="component" value="Unassembled WGS sequence"/>
</dbReference>
<dbReference type="EMBL" id="JBHSSC010000005">
    <property type="protein sequence ID" value="MFC6180002.1"/>
    <property type="molecule type" value="Genomic_DNA"/>
</dbReference>
<dbReference type="PANTHER" id="PTHR37293">
    <property type="entry name" value="PHAGE REPLICATION PROTEIN-RELATED"/>
    <property type="match status" value="1"/>
</dbReference>
<proteinExistence type="inferred from homology"/>
<dbReference type="SUPFAM" id="SSF158499">
    <property type="entry name" value="DnaD domain-like"/>
    <property type="match status" value="1"/>
</dbReference>
<dbReference type="InterPro" id="IPR006343">
    <property type="entry name" value="DnaB/C_C"/>
</dbReference>
<feature type="domain" description="DnaB/C C-terminal" evidence="3">
    <location>
        <begin position="147"/>
        <end position="218"/>
    </location>
</feature>
<evidence type="ECO:0000256" key="2">
    <source>
        <dbReference type="SAM" id="MobiDB-lite"/>
    </source>
</evidence>
<dbReference type="InterPro" id="IPR053162">
    <property type="entry name" value="DnaD"/>
</dbReference>
<dbReference type="NCBIfam" id="TIGR01446">
    <property type="entry name" value="DnaD_dom"/>
    <property type="match status" value="1"/>
</dbReference>
<evidence type="ECO:0000256" key="1">
    <source>
        <dbReference type="ARBA" id="ARBA00093462"/>
    </source>
</evidence>
<accession>A0ABW1RXW2</accession>
<organism evidence="4 5">
    <name type="scientific">Lactiplantibacillus daowaiensis</name>
    <dbReference type="NCBI Taxonomy" id="2559918"/>
    <lineage>
        <taxon>Bacteria</taxon>
        <taxon>Bacillati</taxon>
        <taxon>Bacillota</taxon>
        <taxon>Bacilli</taxon>
        <taxon>Lactobacillales</taxon>
        <taxon>Lactobacillaceae</taxon>
        <taxon>Lactiplantibacillus</taxon>
    </lineage>
</organism>
<name>A0ABW1RXW2_9LACO</name>
<keyword evidence="5" id="KW-1185">Reference proteome</keyword>
<gene>
    <name evidence="4" type="ORF">ACFP5Y_01920</name>
</gene>
<dbReference type="Gene3D" id="1.10.10.630">
    <property type="entry name" value="DnaD domain-like"/>
    <property type="match status" value="1"/>
</dbReference>
<evidence type="ECO:0000313" key="5">
    <source>
        <dbReference type="Proteomes" id="UP001596282"/>
    </source>
</evidence>
<sequence>MARIKKVAQKNYTVIDNQVIRDDELSWKAKGLFVYLWSMPDDWDFYETEVVKHATGGRDALRSGLSELEVSGYLKRSRIRDESGHLGKSEWQLSDEPMWKNRTQVNPTLLSTNNTNYLPNQINNVVDDDAQDSPKQPDPISKSNPVELWQNLWGFPNAIAMQDLNDWRHSYGDDLVAYAIEYAGRSHVTARGADRYMDRVLESYQKKGIKTIEQAKKEEQSHYNQARTEFGGSNRARSNGFALEKRDVKDSDLL</sequence>
<dbReference type="InterPro" id="IPR034829">
    <property type="entry name" value="DnaD-like_sf"/>
</dbReference>
<protein>
    <submittedName>
        <fullName evidence="4">DnaD domain protein</fullName>
    </submittedName>
</protein>